<proteinExistence type="predicted"/>
<organism evidence="1 2">
    <name type="scientific">Citrus sinensis</name>
    <name type="common">Sweet orange</name>
    <name type="synonym">Citrus aurantium var. sinensis</name>
    <dbReference type="NCBI Taxonomy" id="2711"/>
    <lineage>
        <taxon>Eukaryota</taxon>
        <taxon>Viridiplantae</taxon>
        <taxon>Streptophyta</taxon>
        <taxon>Embryophyta</taxon>
        <taxon>Tracheophyta</taxon>
        <taxon>Spermatophyta</taxon>
        <taxon>Magnoliopsida</taxon>
        <taxon>eudicotyledons</taxon>
        <taxon>Gunneridae</taxon>
        <taxon>Pentapetalae</taxon>
        <taxon>rosids</taxon>
        <taxon>malvids</taxon>
        <taxon>Sapindales</taxon>
        <taxon>Rutaceae</taxon>
        <taxon>Aurantioideae</taxon>
        <taxon>Citrus</taxon>
    </lineage>
</organism>
<keyword evidence="2" id="KW-1185">Reference proteome</keyword>
<comment type="caution">
    <text evidence="1">The sequence shown here is derived from an EMBL/GenBank/DDBJ whole genome shotgun (WGS) entry which is preliminary data.</text>
</comment>
<accession>A0ACB8NFA7</accession>
<evidence type="ECO:0000313" key="1">
    <source>
        <dbReference type="EMBL" id="KAH9796279.1"/>
    </source>
</evidence>
<reference evidence="2" key="1">
    <citation type="journal article" date="2023" name="Hortic. Res.">
        <title>A chromosome-level phased genome enabling allele-level studies in sweet orange: a case study on citrus Huanglongbing tolerance.</title>
        <authorList>
            <person name="Wu B."/>
            <person name="Yu Q."/>
            <person name="Deng Z."/>
            <person name="Duan Y."/>
            <person name="Luo F."/>
            <person name="Gmitter F. Jr."/>
        </authorList>
    </citation>
    <scope>NUCLEOTIDE SEQUENCE [LARGE SCALE GENOMIC DNA]</scope>
    <source>
        <strain evidence="2">cv. Valencia</strain>
    </source>
</reference>
<name>A0ACB8NFA7_CITSI</name>
<sequence length="171" mass="19647">MFWFTDIGASQGPKELGGAIDLVNQFKLLHHHEFFCKRALPLSLSETHYLRNVVGDTEIRKGEGMELDRLFQTSSYVEKGIPTAVKPNSLSKDKEGQLRKHRVKYHGRNKHRHKYGISTENKKRSAHQESVSEQLKNHLEKKRKHDGRGDLSVIHQNNGQVAEDFNLGLVR</sequence>
<dbReference type="EMBL" id="CM039171">
    <property type="protein sequence ID" value="KAH9796279.1"/>
    <property type="molecule type" value="Genomic_DNA"/>
</dbReference>
<gene>
    <name evidence="1" type="ORF">KPL71_005477</name>
</gene>
<dbReference type="Proteomes" id="UP000829398">
    <property type="component" value="Chromosome 2"/>
</dbReference>
<evidence type="ECO:0000313" key="2">
    <source>
        <dbReference type="Proteomes" id="UP000829398"/>
    </source>
</evidence>
<protein>
    <submittedName>
        <fullName evidence="1">Uncharacterized protein</fullName>
    </submittedName>
</protein>